<dbReference type="PROSITE" id="PS00108">
    <property type="entry name" value="PROTEIN_KINASE_ST"/>
    <property type="match status" value="1"/>
</dbReference>
<dbReference type="GO" id="GO:0005634">
    <property type="term" value="C:nucleus"/>
    <property type="evidence" value="ECO:0007669"/>
    <property type="project" value="TreeGrafter"/>
</dbReference>
<dbReference type="AlphaFoldDB" id="A0A8S1W753"/>
<name>A0A8S1W753_9CILI</name>
<evidence type="ECO:0000313" key="3">
    <source>
        <dbReference type="Proteomes" id="UP000689195"/>
    </source>
</evidence>
<dbReference type="PROSITE" id="PS50011">
    <property type="entry name" value="PROTEIN_KINASE_DOM"/>
    <property type="match status" value="1"/>
</dbReference>
<dbReference type="InterPro" id="IPR008271">
    <property type="entry name" value="Ser/Thr_kinase_AS"/>
</dbReference>
<dbReference type="InterPro" id="IPR000719">
    <property type="entry name" value="Prot_kinase_dom"/>
</dbReference>
<gene>
    <name evidence="2" type="ORF">PPENT_87.1.T0830193</name>
</gene>
<dbReference type="EMBL" id="CAJJDO010000083">
    <property type="protein sequence ID" value="CAD8184687.1"/>
    <property type="molecule type" value="Genomic_DNA"/>
</dbReference>
<dbReference type="GO" id="GO:0005524">
    <property type="term" value="F:ATP binding"/>
    <property type="evidence" value="ECO:0007669"/>
    <property type="project" value="InterPro"/>
</dbReference>
<feature type="domain" description="Protein kinase" evidence="1">
    <location>
        <begin position="21"/>
        <end position="274"/>
    </location>
</feature>
<dbReference type="FunFam" id="1.10.510.10:FF:000810">
    <property type="entry name" value="Uncharacterized protein"/>
    <property type="match status" value="1"/>
</dbReference>
<dbReference type="PANTHER" id="PTHR44167">
    <property type="entry name" value="OVARIAN-SPECIFIC SERINE/THREONINE-PROTEIN KINASE LOK-RELATED"/>
    <property type="match status" value="1"/>
</dbReference>
<protein>
    <recommendedName>
        <fullName evidence="1">Protein kinase domain-containing protein</fullName>
    </recommendedName>
</protein>
<dbReference type="Proteomes" id="UP000689195">
    <property type="component" value="Unassembled WGS sequence"/>
</dbReference>
<dbReference type="PANTHER" id="PTHR44167:SF18">
    <property type="entry name" value="PROTEIN KINASE DOMAIN-CONTAINING PROTEIN"/>
    <property type="match status" value="1"/>
</dbReference>
<organism evidence="2 3">
    <name type="scientific">Paramecium pentaurelia</name>
    <dbReference type="NCBI Taxonomy" id="43138"/>
    <lineage>
        <taxon>Eukaryota</taxon>
        <taxon>Sar</taxon>
        <taxon>Alveolata</taxon>
        <taxon>Ciliophora</taxon>
        <taxon>Intramacronucleata</taxon>
        <taxon>Oligohymenophorea</taxon>
        <taxon>Peniculida</taxon>
        <taxon>Parameciidae</taxon>
        <taxon>Paramecium</taxon>
    </lineage>
</organism>
<evidence type="ECO:0000259" key="1">
    <source>
        <dbReference type="PROSITE" id="PS50011"/>
    </source>
</evidence>
<proteinExistence type="predicted"/>
<dbReference type="OrthoDB" id="283458at2759"/>
<dbReference type="GO" id="GO:0005737">
    <property type="term" value="C:cytoplasm"/>
    <property type="evidence" value="ECO:0007669"/>
    <property type="project" value="TreeGrafter"/>
</dbReference>
<keyword evidence="3" id="KW-1185">Reference proteome</keyword>
<accession>A0A8S1W753</accession>
<dbReference type="SMART" id="SM00220">
    <property type="entry name" value="S_TKc"/>
    <property type="match status" value="1"/>
</dbReference>
<evidence type="ECO:0000313" key="2">
    <source>
        <dbReference type="EMBL" id="CAD8184687.1"/>
    </source>
</evidence>
<comment type="caution">
    <text evidence="2">The sequence shown here is derived from an EMBL/GenBank/DDBJ whole genome shotgun (WGS) entry which is preliminary data.</text>
</comment>
<dbReference type="GO" id="GO:0004674">
    <property type="term" value="F:protein serine/threonine kinase activity"/>
    <property type="evidence" value="ECO:0007669"/>
    <property type="project" value="TreeGrafter"/>
</dbReference>
<reference evidence="2" key="1">
    <citation type="submission" date="2021-01" db="EMBL/GenBank/DDBJ databases">
        <authorList>
            <consortium name="Genoscope - CEA"/>
            <person name="William W."/>
        </authorList>
    </citation>
    <scope>NUCLEOTIDE SEQUENCE</scope>
</reference>
<sequence>MQSGNNIFVFTQQDFQKCFVVNLNPPLGQGHDARVYLAMHKKTGEMFALKKSPGLITIYLANEIQILKCIDHAGTVLLKGYAQDYTCVLLEYMPNDTFLKVLKKGPFQLSFAKTLASYLTRVLVTLHAASIAHCDIKPENILIAADYNLKLCDFGFARICKEPLRPPGGTPGYTAPEMYINPQVNLFKCDVFALGVVLFIVVMGFPPFQTNDPNVKDGWWGLIQSKQFDLFWSKCEQFKQQQLPQEFKNLIMSMLECDPEKRISLQQVLEHEFLMNGAPEEEVLQEIETRVKE</sequence>
<dbReference type="GO" id="GO:0044773">
    <property type="term" value="P:mitotic DNA damage checkpoint signaling"/>
    <property type="evidence" value="ECO:0007669"/>
    <property type="project" value="TreeGrafter"/>
</dbReference>
<dbReference type="Pfam" id="PF00069">
    <property type="entry name" value="Pkinase"/>
    <property type="match status" value="1"/>
</dbReference>